<dbReference type="InterPro" id="IPR036603">
    <property type="entry name" value="RBP11-like"/>
</dbReference>
<dbReference type="Pfam" id="PF01000">
    <property type="entry name" value="RNA_pol_A_bac"/>
    <property type="match status" value="1"/>
</dbReference>
<dbReference type="GO" id="GO:0005736">
    <property type="term" value="C:RNA polymerase I complex"/>
    <property type="evidence" value="ECO:0007669"/>
    <property type="project" value="EnsemblFungi"/>
</dbReference>
<gene>
    <name evidence="9" type="ordered locus">Ecym_4450</name>
</gene>
<dbReference type="PANTHER" id="PTHR11800">
    <property type="entry name" value="DNA-DIRECTED RNA POLYMERASE"/>
    <property type="match status" value="1"/>
</dbReference>
<dbReference type="GO" id="GO:0042797">
    <property type="term" value="P:tRNA transcription by RNA polymerase III"/>
    <property type="evidence" value="ECO:0007669"/>
    <property type="project" value="EnsemblFungi"/>
</dbReference>
<comment type="subcellular location">
    <subcellularLocation>
        <location evidence="1">Nucleus</location>
    </subcellularLocation>
</comment>
<dbReference type="InterPro" id="IPR033901">
    <property type="entry name" value="RNAPI/III_AC40"/>
</dbReference>
<dbReference type="GO" id="GO:0046983">
    <property type="term" value="F:protein dimerization activity"/>
    <property type="evidence" value="ECO:0007669"/>
    <property type="project" value="InterPro"/>
</dbReference>
<dbReference type="InterPro" id="IPR011262">
    <property type="entry name" value="DNA-dir_RNA_pol_insert"/>
</dbReference>
<dbReference type="OMA" id="KKKCRAF"/>
<dbReference type="FunFam" id="3.30.1360.10:FF:000005">
    <property type="entry name" value="Dna-directed rna polymerases i and iii subunit"/>
    <property type="match status" value="1"/>
</dbReference>
<dbReference type="KEGG" id="erc:Ecym_4450"/>
<dbReference type="STRING" id="931890.G8JTZ2"/>
<evidence type="ECO:0000259" key="8">
    <source>
        <dbReference type="SMART" id="SM00662"/>
    </source>
</evidence>
<evidence type="ECO:0000313" key="10">
    <source>
        <dbReference type="Proteomes" id="UP000006790"/>
    </source>
</evidence>
<dbReference type="GO" id="GO:0006362">
    <property type="term" value="P:transcription elongation by RNA polymerase I"/>
    <property type="evidence" value="ECO:0007669"/>
    <property type="project" value="EnsemblFungi"/>
</dbReference>
<proteinExistence type="inferred from homology"/>
<comment type="similarity">
    <text evidence="6">Belongs to the archaeal Rpo3/eukaryotic RPB3 RNA polymerase subunit family.</text>
</comment>
<evidence type="ECO:0000256" key="5">
    <source>
        <dbReference type="ARBA" id="ARBA00023242"/>
    </source>
</evidence>
<keyword evidence="3" id="KW-0240">DNA-directed RNA polymerase</keyword>
<dbReference type="InterPro" id="IPR011263">
    <property type="entry name" value="DNA-dir_RNA_pol_RpoA/D/Rpb3"/>
</dbReference>
<dbReference type="FunCoup" id="G8JTZ2">
    <property type="interactions" value="1019"/>
</dbReference>
<evidence type="ECO:0000256" key="2">
    <source>
        <dbReference type="ARBA" id="ARBA00022083"/>
    </source>
</evidence>
<dbReference type="RefSeq" id="XP_003646312.1">
    <property type="nucleotide sequence ID" value="XM_003646264.1"/>
</dbReference>
<dbReference type="SMART" id="SM00662">
    <property type="entry name" value="RPOLD"/>
    <property type="match status" value="1"/>
</dbReference>
<sequence length="334" mass="37718">MSNIVGIEYNRVTNTTSTDFPGYSHNEDFSWDVNKFRDTMDVQISHLDDREANFDLIHIDASIANAFRRIMISEVPSVAAEYVYFFNNTSVIQDEVLAHRIGLVPLKVDPDMLTWVDKSLPEAERFTDENTVVMSLNVKCTANPDAPKGSTDPKELYNNAHIYSRDLKFEPQGKQLDSFAKHPVLPTDPDILLAKLRPGQEISLRVHCILGVGGDHAKFSPVCTASYRLMPHIDILETIQGEDATKFVKCFPPGVAAIDEKGEAYIKDARKDTVSREVLRHPEFEGKVKLGRVKDHFIFNVESTGAMTPEEIFFKSVRILKNKAEYLKNCPITQ</sequence>
<dbReference type="Proteomes" id="UP000006790">
    <property type="component" value="Chromosome 4"/>
</dbReference>
<dbReference type="Gene3D" id="3.30.1360.10">
    <property type="entry name" value="RNA polymerase, RBP11-like subunit"/>
    <property type="match status" value="1"/>
</dbReference>
<keyword evidence="4" id="KW-0804">Transcription</keyword>
<dbReference type="InterPro" id="IPR036643">
    <property type="entry name" value="RNApol_insert_sf"/>
</dbReference>
<dbReference type="SUPFAM" id="SSF56553">
    <property type="entry name" value="Insert subdomain of RNA polymerase alpha subunit"/>
    <property type="match status" value="1"/>
</dbReference>
<dbReference type="Gene3D" id="2.170.120.12">
    <property type="entry name" value="DNA-directed RNA polymerase, insert domain"/>
    <property type="match status" value="1"/>
</dbReference>
<feature type="domain" description="DNA-directed RNA polymerase RpoA/D/Rpb3-type" evidence="8">
    <location>
        <begin position="51"/>
        <end position="330"/>
    </location>
</feature>
<evidence type="ECO:0000256" key="3">
    <source>
        <dbReference type="ARBA" id="ARBA00022478"/>
    </source>
</evidence>
<evidence type="ECO:0000256" key="1">
    <source>
        <dbReference type="ARBA" id="ARBA00004123"/>
    </source>
</evidence>
<dbReference type="AlphaFoldDB" id="G8JTZ2"/>
<dbReference type="InParanoid" id="G8JTZ2"/>
<dbReference type="NCBIfam" id="NF001988">
    <property type="entry name" value="PRK00783.1"/>
    <property type="match status" value="1"/>
</dbReference>
<dbReference type="EMBL" id="CP002500">
    <property type="protein sequence ID" value="AET39495.1"/>
    <property type="molecule type" value="Genomic_DNA"/>
</dbReference>
<organism evidence="9 10">
    <name type="scientific">Eremothecium cymbalariae (strain CBS 270.75 / DBVPG 7215 / KCTC 17166 / NRRL Y-17582)</name>
    <name type="common">Yeast</name>
    <dbReference type="NCBI Taxonomy" id="931890"/>
    <lineage>
        <taxon>Eukaryota</taxon>
        <taxon>Fungi</taxon>
        <taxon>Dikarya</taxon>
        <taxon>Ascomycota</taxon>
        <taxon>Saccharomycotina</taxon>
        <taxon>Saccharomycetes</taxon>
        <taxon>Saccharomycetales</taxon>
        <taxon>Saccharomycetaceae</taxon>
        <taxon>Eremothecium</taxon>
    </lineage>
</organism>
<name>G8JTZ2_ERECY</name>
<protein>
    <recommendedName>
        <fullName evidence="2">DNA-directed RNA polymerases I and III subunit RPAC1</fullName>
    </recommendedName>
    <alternativeName>
        <fullName evidence="7">DNA-directed RNA polymerases I and III 40 kDa polypeptide</fullName>
    </alternativeName>
</protein>
<dbReference type="GO" id="GO:0006386">
    <property type="term" value="P:termination of RNA polymerase III transcription"/>
    <property type="evidence" value="ECO:0007669"/>
    <property type="project" value="EnsemblFungi"/>
</dbReference>
<dbReference type="GO" id="GO:0003899">
    <property type="term" value="F:DNA-directed RNA polymerase activity"/>
    <property type="evidence" value="ECO:0007669"/>
    <property type="project" value="EnsemblFungi"/>
</dbReference>
<dbReference type="GO" id="GO:0003677">
    <property type="term" value="F:DNA binding"/>
    <property type="evidence" value="ECO:0007669"/>
    <property type="project" value="InterPro"/>
</dbReference>
<dbReference type="GO" id="GO:0006384">
    <property type="term" value="P:transcription initiation at RNA polymerase III promoter"/>
    <property type="evidence" value="ECO:0007669"/>
    <property type="project" value="EnsemblFungi"/>
</dbReference>
<reference evidence="10" key="1">
    <citation type="journal article" date="2012" name="G3 (Bethesda)">
        <title>Pichia sorbitophila, an interspecies yeast hybrid reveals early steps of genome resolution following polyploidization.</title>
        <authorList>
            <person name="Leh Louis V."/>
            <person name="Despons L."/>
            <person name="Friedrich A."/>
            <person name="Martin T."/>
            <person name="Durrens P."/>
            <person name="Casaregola S."/>
            <person name="Neuveglise C."/>
            <person name="Fairhead C."/>
            <person name="Marck C."/>
            <person name="Cruz J.A."/>
            <person name="Straub M.L."/>
            <person name="Kugler V."/>
            <person name="Sacerdot C."/>
            <person name="Uzunov Z."/>
            <person name="Thierry A."/>
            <person name="Weiss S."/>
            <person name="Bleykasten C."/>
            <person name="De Montigny J."/>
            <person name="Jacques N."/>
            <person name="Jung P."/>
            <person name="Lemaire M."/>
            <person name="Mallet S."/>
            <person name="Morel G."/>
            <person name="Richard G.F."/>
            <person name="Sarkar A."/>
            <person name="Savel G."/>
            <person name="Schacherer J."/>
            <person name="Seret M.L."/>
            <person name="Talla E."/>
            <person name="Samson G."/>
            <person name="Jubin C."/>
            <person name="Poulain J."/>
            <person name="Vacherie B."/>
            <person name="Barbe V."/>
            <person name="Pelletier E."/>
            <person name="Sherman D.J."/>
            <person name="Westhof E."/>
            <person name="Weissenbach J."/>
            <person name="Baret P.V."/>
            <person name="Wincker P."/>
            <person name="Gaillardin C."/>
            <person name="Dujon B."/>
            <person name="Souciet J.L."/>
        </authorList>
    </citation>
    <scope>NUCLEOTIDE SEQUENCE [LARGE SCALE GENOMIC DNA]</scope>
    <source>
        <strain evidence="10">CBS 270.75 / DBVPG 7215 / KCTC 17166 / NRRL Y-17582</strain>
    </source>
</reference>
<dbReference type="eggNOG" id="KOG1521">
    <property type="taxonomic scope" value="Eukaryota"/>
</dbReference>
<dbReference type="FunFam" id="2.170.120.12:FF:000003">
    <property type="entry name" value="Dna-directed rna polymerases i and iii subunit"/>
    <property type="match status" value="1"/>
</dbReference>
<accession>G8JTZ2</accession>
<evidence type="ECO:0000313" key="9">
    <source>
        <dbReference type="EMBL" id="AET39495.1"/>
    </source>
</evidence>
<keyword evidence="10" id="KW-1185">Reference proteome</keyword>
<dbReference type="HOGENOM" id="CLU_038421_0_1_1"/>
<evidence type="ECO:0000256" key="4">
    <source>
        <dbReference type="ARBA" id="ARBA00023163"/>
    </source>
</evidence>
<dbReference type="GO" id="GO:0006363">
    <property type="term" value="P:termination of RNA polymerase I transcription"/>
    <property type="evidence" value="ECO:0007669"/>
    <property type="project" value="EnsemblFungi"/>
</dbReference>
<dbReference type="HAMAP" id="MF_00320">
    <property type="entry name" value="RNApol_arch_Rpo3"/>
    <property type="match status" value="1"/>
</dbReference>
<dbReference type="GO" id="GO:0005666">
    <property type="term" value="C:RNA polymerase III complex"/>
    <property type="evidence" value="ECO:0007669"/>
    <property type="project" value="EnsemblFungi"/>
</dbReference>
<dbReference type="SUPFAM" id="SSF55257">
    <property type="entry name" value="RBP11-like subunits of RNA polymerase"/>
    <property type="match status" value="1"/>
</dbReference>
<dbReference type="InterPro" id="IPR001514">
    <property type="entry name" value="DNA-dir_RNA_pol_30-40kDasu_CS"/>
</dbReference>
<dbReference type="GeneID" id="11471594"/>
<dbReference type="InterPro" id="IPR022842">
    <property type="entry name" value="RNAP_Rpo3/Rpb3/RPAC1"/>
</dbReference>
<dbReference type="InterPro" id="IPR050518">
    <property type="entry name" value="Rpo3/RPB3_RNA_Pol_subunit"/>
</dbReference>
<dbReference type="PROSITE" id="PS00446">
    <property type="entry name" value="RNA_POL_D_30KD"/>
    <property type="match status" value="1"/>
</dbReference>
<evidence type="ECO:0000256" key="6">
    <source>
        <dbReference type="ARBA" id="ARBA00025804"/>
    </source>
</evidence>
<evidence type="ECO:0000256" key="7">
    <source>
        <dbReference type="ARBA" id="ARBA00081520"/>
    </source>
</evidence>
<dbReference type="CDD" id="cd07032">
    <property type="entry name" value="RNAP_I_II_AC40"/>
    <property type="match status" value="1"/>
</dbReference>
<dbReference type="OrthoDB" id="270173at2759"/>
<dbReference type="PANTHER" id="PTHR11800:SF13">
    <property type="entry name" value="DNA-DIRECTED RNA POLYMERASES I AND III SUBUNIT RPAC1"/>
    <property type="match status" value="1"/>
</dbReference>
<dbReference type="Pfam" id="PF01193">
    <property type="entry name" value="RNA_pol_L"/>
    <property type="match status" value="1"/>
</dbReference>
<dbReference type="GO" id="GO:0006361">
    <property type="term" value="P:transcription initiation at RNA polymerase I promoter"/>
    <property type="evidence" value="ECO:0007669"/>
    <property type="project" value="EnsemblFungi"/>
</dbReference>
<keyword evidence="5" id="KW-0539">Nucleus</keyword>